<dbReference type="KEGG" id="ccin:107272416"/>
<feature type="region of interest" description="Disordered" evidence="1">
    <location>
        <begin position="87"/>
        <end position="111"/>
    </location>
</feature>
<dbReference type="RefSeq" id="XP_015605050.1">
    <property type="nucleotide sequence ID" value="XM_015749564.2"/>
</dbReference>
<dbReference type="AlphaFoldDB" id="A0AAJ7C991"/>
<name>A0AAJ7C991_CEPCN</name>
<feature type="compositionally biased region" description="Basic and acidic residues" evidence="1">
    <location>
        <begin position="442"/>
        <end position="454"/>
    </location>
</feature>
<dbReference type="GeneID" id="107272416"/>
<feature type="domain" description="Coiled-coil" evidence="2">
    <location>
        <begin position="370"/>
        <end position="430"/>
    </location>
</feature>
<organism evidence="3 4">
    <name type="scientific">Cephus cinctus</name>
    <name type="common">Wheat stem sawfly</name>
    <dbReference type="NCBI Taxonomy" id="211228"/>
    <lineage>
        <taxon>Eukaryota</taxon>
        <taxon>Metazoa</taxon>
        <taxon>Ecdysozoa</taxon>
        <taxon>Arthropoda</taxon>
        <taxon>Hexapoda</taxon>
        <taxon>Insecta</taxon>
        <taxon>Pterygota</taxon>
        <taxon>Neoptera</taxon>
        <taxon>Endopterygota</taxon>
        <taxon>Hymenoptera</taxon>
        <taxon>Cephoidea</taxon>
        <taxon>Cephidae</taxon>
        <taxon>Cephus</taxon>
    </lineage>
</organism>
<dbReference type="Pfam" id="PF13904">
    <property type="entry name" value="CCDC34"/>
    <property type="match status" value="1"/>
</dbReference>
<feature type="region of interest" description="Disordered" evidence="1">
    <location>
        <begin position="257"/>
        <end position="284"/>
    </location>
</feature>
<dbReference type="InterPro" id="IPR025259">
    <property type="entry name" value="CCDC34/181"/>
</dbReference>
<reference evidence="4" key="1">
    <citation type="submission" date="2025-08" db="UniProtKB">
        <authorList>
            <consortium name="RefSeq"/>
        </authorList>
    </citation>
    <scope>IDENTIFICATION</scope>
</reference>
<feature type="compositionally biased region" description="Basic and acidic residues" evidence="1">
    <location>
        <begin position="264"/>
        <end position="284"/>
    </location>
</feature>
<keyword evidence="3" id="KW-1185">Reference proteome</keyword>
<sequence length="471" mass="54734">MCWTRVKCCIVMANDCDLDNWELRQEDDLVQLPHRNALTLPTITKFINEPSTQNGLHRHWHNRAHSTESGPELRFINPAIYAESLEDGDEVEPGATSKHHSIKSEDSSSRFRTNCGDSQFADCFSTLSINEESGADCYNDQQNPRETYRCANSLSATSSTFTLTNQSKSSRVERRCAIGDGEKIKNGFLNGVRADNDTSVNSQPDIQRYTVNGQRRVMHYSSTSLSGSTVSEQHLSGVALARKLAHKEWVKEKERMVQRKKSLEHRAEERRKAEEEKVEREREERRRKERESFIRWAERKRKEDLDRRKVIESELELQKRLKEVEERATMAKTIYLKQWARKKEEEYKGLLIHKCLELRKTFGRSFYLAQQKELQLKDKQAAEGKKKRLEESLKAYEKWRERSKNRPKPATQGLLPHQKAVPAYVNPTPWQRLVDDANSSDEGQRITDLAEKKSIAKSNSNNIKKNIRSKE</sequence>
<dbReference type="Proteomes" id="UP000694920">
    <property type="component" value="Unplaced"/>
</dbReference>
<evidence type="ECO:0000256" key="1">
    <source>
        <dbReference type="SAM" id="MobiDB-lite"/>
    </source>
</evidence>
<proteinExistence type="predicted"/>
<evidence type="ECO:0000259" key="2">
    <source>
        <dbReference type="Pfam" id="PF13904"/>
    </source>
</evidence>
<evidence type="ECO:0000313" key="4">
    <source>
        <dbReference type="RefSeq" id="XP_015605050.1"/>
    </source>
</evidence>
<accession>A0AAJ7C991</accession>
<feature type="region of interest" description="Disordered" evidence="1">
    <location>
        <begin position="399"/>
        <end position="471"/>
    </location>
</feature>
<gene>
    <name evidence="4" type="primary">LOC107272416</name>
</gene>
<protein>
    <submittedName>
        <fullName evidence="4">Stress response protein nst1 isoform X1</fullName>
    </submittedName>
</protein>
<evidence type="ECO:0000313" key="3">
    <source>
        <dbReference type="Proteomes" id="UP000694920"/>
    </source>
</evidence>